<dbReference type="InterPro" id="IPR008962">
    <property type="entry name" value="PapD-like_sf"/>
</dbReference>
<dbReference type="Proteomes" id="UP001279681">
    <property type="component" value="Unassembled WGS sequence"/>
</dbReference>
<dbReference type="RefSeq" id="WP_320312612.1">
    <property type="nucleotide sequence ID" value="NZ_JAVIKH010000002.1"/>
</dbReference>
<protein>
    <submittedName>
        <fullName evidence="1">Uncharacterized protein</fullName>
    </submittedName>
</protein>
<evidence type="ECO:0000313" key="2">
    <source>
        <dbReference type="Proteomes" id="UP001279681"/>
    </source>
</evidence>
<keyword evidence="2" id="KW-1185">Reference proteome</keyword>
<name>A0ABU4W931_9FUSO</name>
<gene>
    <name evidence="1" type="ORF">RFV38_01620</name>
</gene>
<evidence type="ECO:0000313" key="1">
    <source>
        <dbReference type="EMBL" id="MDX8335199.1"/>
    </source>
</evidence>
<sequence length="114" mass="13415">MDLKKNSVTDIYLINNGDKTIKLLPYFETPIEFQNRSLEPMLQCFPKFIILKPKEQKIVKLEFKRNEKLEFKKNEDYKSYIIFKELPTDSKSIQNEDTIILNEIGVGIIGQNSK</sequence>
<dbReference type="EMBL" id="JAVIKH010000002">
    <property type="protein sequence ID" value="MDX8335199.1"/>
    <property type="molecule type" value="Genomic_DNA"/>
</dbReference>
<reference evidence="2" key="1">
    <citation type="submission" date="2023-07" db="EMBL/GenBank/DDBJ databases">
        <authorList>
            <person name="Colorado M.A."/>
            <person name="Villamil L.M."/>
            <person name="Melo J.F."/>
            <person name="Rodriguez J.A."/>
            <person name="Ruiz R.Y."/>
        </authorList>
    </citation>
    <scope>NUCLEOTIDE SEQUENCE [LARGE SCALE GENOMIC DNA]</scope>
    <source>
        <strain evidence="2">C33</strain>
    </source>
</reference>
<organism evidence="1 2">
    <name type="scientific">Candidatus Cetobacterium colombiensis</name>
    <dbReference type="NCBI Taxonomy" id="3073100"/>
    <lineage>
        <taxon>Bacteria</taxon>
        <taxon>Fusobacteriati</taxon>
        <taxon>Fusobacteriota</taxon>
        <taxon>Fusobacteriia</taxon>
        <taxon>Fusobacteriales</taxon>
        <taxon>Fusobacteriaceae</taxon>
        <taxon>Cetobacterium</taxon>
    </lineage>
</organism>
<proteinExistence type="predicted"/>
<dbReference type="SUPFAM" id="SSF49354">
    <property type="entry name" value="PapD-like"/>
    <property type="match status" value="1"/>
</dbReference>
<accession>A0ABU4W931</accession>
<comment type="caution">
    <text evidence="1">The sequence shown here is derived from an EMBL/GenBank/DDBJ whole genome shotgun (WGS) entry which is preliminary data.</text>
</comment>